<name>A0A401U0H3_CHIPU</name>
<accession>A0A401U0H3</accession>
<feature type="region of interest" description="Disordered" evidence="1">
    <location>
        <begin position="1"/>
        <end position="26"/>
    </location>
</feature>
<sequence length="50" mass="5385">MRNEFVRAGNDRPGGGRAKRAHGPACDRRGRNCCDAVADAARVKPVRPVP</sequence>
<dbReference type="Proteomes" id="UP000287033">
    <property type="component" value="Unassembled WGS sequence"/>
</dbReference>
<reference evidence="2 3" key="1">
    <citation type="journal article" date="2018" name="Nat. Ecol. Evol.">
        <title>Shark genomes provide insights into elasmobranch evolution and the origin of vertebrates.</title>
        <authorList>
            <person name="Hara Y"/>
            <person name="Yamaguchi K"/>
            <person name="Onimaru K"/>
            <person name="Kadota M"/>
            <person name="Koyanagi M"/>
            <person name="Keeley SD"/>
            <person name="Tatsumi K"/>
            <person name="Tanaka K"/>
            <person name="Motone F"/>
            <person name="Kageyama Y"/>
            <person name="Nozu R"/>
            <person name="Adachi N"/>
            <person name="Nishimura O"/>
            <person name="Nakagawa R"/>
            <person name="Tanegashima C"/>
            <person name="Kiyatake I"/>
            <person name="Matsumoto R"/>
            <person name="Murakumo K"/>
            <person name="Nishida K"/>
            <person name="Terakita A"/>
            <person name="Kuratani S"/>
            <person name="Sato K"/>
            <person name="Hyodo S Kuraku.S."/>
        </authorList>
    </citation>
    <scope>NUCLEOTIDE SEQUENCE [LARGE SCALE GENOMIC DNA]</scope>
</reference>
<protein>
    <submittedName>
        <fullName evidence="2">Uncharacterized protein</fullName>
    </submittedName>
</protein>
<evidence type="ECO:0000256" key="1">
    <source>
        <dbReference type="SAM" id="MobiDB-lite"/>
    </source>
</evidence>
<keyword evidence="3" id="KW-1185">Reference proteome</keyword>
<evidence type="ECO:0000313" key="3">
    <source>
        <dbReference type="Proteomes" id="UP000287033"/>
    </source>
</evidence>
<proteinExistence type="predicted"/>
<comment type="caution">
    <text evidence="2">The sequence shown here is derived from an EMBL/GenBank/DDBJ whole genome shotgun (WGS) entry which is preliminary data.</text>
</comment>
<evidence type="ECO:0000313" key="2">
    <source>
        <dbReference type="EMBL" id="GCC48383.1"/>
    </source>
</evidence>
<feature type="non-terminal residue" evidence="2">
    <location>
        <position position="50"/>
    </location>
</feature>
<organism evidence="2 3">
    <name type="scientific">Chiloscyllium punctatum</name>
    <name type="common">Brownbanded bambooshark</name>
    <name type="synonym">Hemiscyllium punctatum</name>
    <dbReference type="NCBI Taxonomy" id="137246"/>
    <lineage>
        <taxon>Eukaryota</taxon>
        <taxon>Metazoa</taxon>
        <taxon>Chordata</taxon>
        <taxon>Craniata</taxon>
        <taxon>Vertebrata</taxon>
        <taxon>Chondrichthyes</taxon>
        <taxon>Elasmobranchii</taxon>
        <taxon>Galeomorphii</taxon>
        <taxon>Galeoidea</taxon>
        <taxon>Orectolobiformes</taxon>
        <taxon>Hemiscylliidae</taxon>
        <taxon>Chiloscyllium</taxon>
    </lineage>
</organism>
<dbReference type="EMBL" id="BEZZ01248981">
    <property type="protein sequence ID" value="GCC48383.1"/>
    <property type="molecule type" value="Genomic_DNA"/>
</dbReference>
<dbReference type="AlphaFoldDB" id="A0A401U0H3"/>
<gene>
    <name evidence="2" type="ORF">chiPu_0032922</name>
</gene>